<comment type="similarity">
    <text evidence="2">Belongs to the outer membrane factor (OMF) (TC 1.B.17) family.</text>
</comment>
<feature type="coiled-coil region" evidence="8">
    <location>
        <begin position="373"/>
        <end position="445"/>
    </location>
</feature>
<gene>
    <name evidence="10" type="ORF">SAMEA104719789_01287</name>
</gene>
<dbReference type="Proteomes" id="UP000262142">
    <property type="component" value="Unassembled WGS sequence"/>
</dbReference>
<keyword evidence="7" id="KW-0998">Cell outer membrane</keyword>
<keyword evidence="6" id="KW-0472">Membrane</keyword>
<dbReference type="GO" id="GO:0015288">
    <property type="term" value="F:porin activity"/>
    <property type="evidence" value="ECO:0007669"/>
    <property type="project" value="TreeGrafter"/>
</dbReference>
<dbReference type="OrthoDB" id="1674454at2"/>
<keyword evidence="9" id="KW-0732">Signal</keyword>
<keyword evidence="8" id="KW-0175">Coiled coil</keyword>
<dbReference type="GO" id="GO:0009279">
    <property type="term" value="C:cell outer membrane"/>
    <property type="evidence" value="ECO:0007669"/>
    <property type="project" value="UniProtKB-SubCell"/>
</dbReference>
<dbReference type="GO" id="GO:0015562">
    <property type="term" value="F:efflux transmembrane transporter activity"/>
    <property type="evidence" value="ECO:0007669"/>
    <property type="project" value="InterPro"/>
</dbReference>
<dbReference type="Gene3D" id="1.20.1600.10">
    <property type="entry name" value="Outer membrane efflux proteins (OEP)"/>
    <property type="match status" value="1"/>
</dbReference>
<evidence type="ECO:0000256" key="6">
    <source>
        <dbReference type="ARBA" id="ARBA00023136"/>
    </source>
</evidence>
<dbReference type="GO" id="GO:1990281">
    <property type="term" value="C:efflux pump complex"/>
    <property type="evidence" value="ECO:0007669"/>
    <property type="project" value="TreeGrafter"/>
</dbReference>
<evidence type="ECO:0000256" key="5">
    <source>
        <dbReference type="ARBA" id="ARBA00022692"/>
    </source>
</evidence>
<evidence type="ECO:0000256" key="2">
    <source>
        <dbReference type="ARBA" id="ARBA00007613"/>
    </source>
</evidence>
<reference evidence="10 11" key="1">
    <citation type="submission" date="2018-09" db="EMBL/GenBank/DDBJ databases">
        <authorList>
            <consortium name="Pathogen Informatics"/>
        </authorList>
    </citation>
    <scope>NUCLEOTIDE SEQUENCE [LARGE SCALE GENOMIC DNA]</scope>
    <source>
        <strain evidence="10 11">OH-22767</strain>
    </source>
</reference>
<dbReference type="InterPro" id="IPR051906">
    <property type="entry name" value="TolC-like"/>
</dbReference>
<protein>
    <submittedName>
        <fullName evidence="10">Type I secretion outer membrane protein, TolC family</fullName>
    </submittedName>
</protein>
<feature type="chain" id="PRO_5016789041" evidence="9">
    <location>
        <begin position="21"/>
        <end position="467"/>
    </location>
</feature>
<keyword evidence="4" id="KW-1134">Transmembrane beta strand</keyword>
<dbReference type="EMBL" id="UNSC01000005">
    <property type="protein sequence ID" value="SZD73474.1"/>
    <property type="molecule type" value="Genomic_DNA"/>
</dbReference>
<dbReference type="Pfam" id="PF02321">
    <property type="entry name" value="OEP"/>
    <property type="match status" value="1"/>
</dbReference>
<proteinExistence type="inferred from homology"/>
<dbReference type="RefSeq" id="WP_119059533.1">
    <property type="nucleotide sequence ID" value="NZ_UNSC01000005.1"/>
</dbReference>
<evidence type="ECO:0000313" key="10">
    <source>
        <dbReference type="EMBL" id="SZD73474.1"/>
    </source>
</evidence>
<sequence>MKVFKNITCLFLVFPVFLKAQIAPTLQELIDAALKQDATIEQQKLSIEEIELEQEKLKDLFLPKFELSGKYGYTYNSAHITIPGFNLPAIPPVFPGAKISEKNNTIHLSGFLLNTKAEASVLIYSGGKVKFLAQALGEKELSHQALLNKSEDEVVTKITEVYDLFALVQANKKVLDESKKRLEENKKTADKALSYGLITAYDHKKIELAQAKLDSKMVEYEGKKELVISQMQILTGIERERITSIQPDLQPINYQTWSNSIENRAEIQALQHGIKAAEYKIKAEKQWWQPKVQAVASLAHWGLYGNRISSSENIATLIPKKLDLQPENINLFPAFQVGVGFKWDIFDGKEGKTATKKAEIDKAILESKKADAMKKLNLNLQNNQTNYNIAKAQIQLKAKAKEIAENALKQVEKEFRYGLKKSVDLVEAEDDLEKAELEYQTAIFNQRRAAIELMKSVQDLNVKNLYE</sequence>
<dbReference type="InterPro" id="IPR003423">
    <property type="entry name" value="OMP_efflux"/>
</dbReference>
<name>A0A383U0V8_9FLAO</name>
<dbReference type="PANTHER" id="PTHR30026">
    <property type="entry name" value="OUTER MEMBRANE PROTEIN TOLC"/>
    <property type="match status" value="1"/>
</dbReference>
<evidence type="ECO:0000256" key="8">
    <source>
        <dbReference type="SAM" id="Coils"/>
    </source>
</evidence>
<evidence type="ECO:0000256" key="4">
    <source>
        <dbReference type="ARBA" id="ARBA00022452"/>
    </source>
</evidence>
<evidence type="ECO:0000256" key="3">
    <source>
        <dbReference type="ARBA" id="ARBA00022448"/>
    </source>
</evidence>
<feature type="signal peptide" evidence="9">
    <location>
        <begin position="1"/>
        <end position="20"/>
    </location>
</feature>
<comment type="subcellular location">
    <subcellularLocation>
        <location evidence="1">Cell outer membrane</location>
    </subcellularLocation>
</comment>
<evidence type="ECO:0000256" key="9">
    <source>
        <dbReference type="SAM" id="SignalP"/>
    </source>
</evidence>
<evidence type="ECO:0000256" key="7">
    <source>
        <dbReference type="ARBA" id="ARBA00023237"/>
    </source>
</evidence>
<evidence type="ECO:0000256" key="1">
    <source>
        <dbReference type="ARBA" id="ARBA00004442"/>
    </source>
</evidence>
<dbReference type="AlphaFoldDB" id="A0A383U0V8"/>
<evidence type="ECO:0000313" key="11">
    <source>
        <dbReference type="Proteomes" id="UP000262142"/>
    </source>
</evidence>
<keyword evidence="3" id="KW-0813">Transport</keyword>
<organism evidence="10 11">
    <name type="scientific">Candidatus Ornithobacterium hominis</name>
    <dbReference type="NCBI Taxonomy" id="2497989"/>
    <lineage>
        <taxon>Bacteria</taxon>
        <taxon>Pseudomonadati</taxon>
        <taxon>Bacteroidota</taxon>
        <taxon>Flavobacteriia</taxon>
        <taxon>Flavobacteriales</taxon>
        <taxon>Weeksellaceae</taxon>
        <taxon>Ornithobacterium</taxon>
    </lineage>
</organism>
<dbReference type="PANTHER" id="PTHR30026:SF20">
    <property type="entry name" value="OUTER MEMBRANE PROTEIN TOLC"/>
    <property type="match status" value="1"/>
</dbReference>
<accession>A0A383U0V8</accession>
<keyword evidence="5" id="KW-0812">Transmembrane</keyword>
<keyword evidence="11" id="KW-1185">Reference proteome</keyword>
<dbReference type="SUPFAM" id="SSF56954">
    <property type="entry name" value="Outer membrane efflux proteins (OEP)"/>
    <property type="match status" value="1"/>
</dbReference>